<accession>A0A510PG07</accession>
<evidence type="ECO:0000313" key="3">
    <source>
        <dbReference type="Proteomes" id="UP000321223"/>
    </source>
</evidence>
<comment type="caution">
    <text evidence="2">The sequence shown here is derived from an EMBL/GenBank/DDBJ whole genome shotgun (WGS) entry which is preliminary data.</text>
</comment>
<gene>
    <name evidence="2" type="ORF">MAE30S32_13740</name>
</gene>
<evidence type="ECO:0000256" key="1">
    <source>
        <dbReference type="SAM" id="MobiDB-lite"/>
    </source>
</evidence>
<sequence>MNCPYGQTHHAGHLLHQPRGDDSAARQHRRSPKNPKTGNLVGANGRSPLLAQEGTGKI</sequence>
<dbReference type="RefSeq" id="WP_157221775.1">
    <property type="nucleotide sequence ID" value="NZ_BHVU01000059.1"/>
</dbReference>
<evidence type="ECO:0000313" key="2">
    <source>
        <dbReference type="EMBL" id="GCA92722.1"/>
    </source>
</evidence>
<dbReference type="AlphaFoldDB" id="A0A510PG07"/>
<dbReference type="EMBL" id="BHVU01000059">
    <property type="protein sequence ID" value="GCA92722.1"/>
    <property type="molecule type" value="Genomic_DNA"/>
</dbReference>
<name>A0A510PG07_MICAE</name>
<feature type="region of interest" description="Disordered" evidence="1">
    <location>
        <begin position="1"/>
        <end position="58"/>
    </location>
</feature>
<organism evidence="2 3">
    <name type="scientific">Microcystis aeruginosa 11-30S32</name>
    <dbReference type="NCBI Taxonomy" id="2358142"/>
    <lineage>
        <taxon>Bacteria</taxon>
        <taxon>Bacillati</taxon>
        <taxon>Cyanobacteriota</taxon>
        <taxon>Cyanophyceae</taxon>
        <taxon>Oscillatoriophycideae</taxon>
        <taxon>Chroococcales</taxon>
        <taxon>Microcystaceae</taxon>
        <taxon>Microcystis</taxon>
    </lineage>
</organism>
<proteinExistence type="predicted"/>
<reference evidence="2 3" key="1">
    <citation type="journal article" date="2019" name="Appl. Environ. Microbiol.">
        <title>Co-occurrence of broad and narrow host-range viruses infecting the toxic bloom-forming cyanobacterium Microcystis aeruginosa.</title>
        <authorList>
            <person name="Morimoto D."/>
            <person name="Tominaga K."/>
            <person name="Nishimura Y."/>
            <person name="Yoshida N."/>
            <person name="Kimura S."/>
            <person name="Sako Y."/>
            <person name="Yoshida T."/>
        </authorList>
    </citation>
    <scope>NUCLEOTIDE SEQUENCE [LARGE SCALE GENOMIC DNA]</scope>
    <source>
        <strain evidence="2 3">11-30S32</strain>
    </source>
</reference>
<protein>
    <submittedName>
        <fullName evidence="2">Uncharacterized protein</fullName>
    </submittedName>
</protein>
<dbReference type="Proteomes" id="UP000321223">
    <property type="component" value="Unassembled WGS sequence"/>
</dbReference>